<feature type="transmembrane region" description="Helical" evidence="2">
    <location>
        <begin position="395"/>
        <end position="415"/>
    </location>
</feature>
<feature type="transmembrane region" description="Helical" evidence="2">
    <location>
        <begin position="17"/>
        <end position="38"/>
    </location>
</feature>
<feature type="transmembrane region" description="Helical" evidence="2">
    <location>
        <begin position="579"/>
        <end position="603"/>
    </location>
</feature>
<dbReference type="RefSeq" id="WP_183340616.1">
    <property type="nucleotide sequence ID" value="NZ_JACHNU010000001.1"/>
</dbReference>
<feature type="transmembrane region" description="Helical" evidence="2">
    <location>
        <begin position="244"/>
        <end position="263"/>
    </location>
</feature>
<feature type="transmembrane region" description="Helical" evidence="2">
    <location>
        <begin position="179"/>
        <end position="199"/>
    </location>
</feature>
<comment type="caution">
    <text evidence="3">The sequence shown here is derived from an EMBL/GenBank/DDBJ whole genome shotgun (WGS) entry which is preliminary data.</text>
</comment>
<organism evidence="3 4">
    <name type="scientific">Conexibacter arvalis</name>
    <dbReference type="NCBI Taxonomy" id="912552"/>
    <lineage>
        <taxon>Bacteria</taxon>
        <taxon>Bacillati</taxon>
        <taxon>Actinomycetota</taxon>
        <taxon>Thermoleophilia</taxon>
        <taxon>Solirubrobacterales</taxon>
        <taxon>Conexibacteraceae</taxon>
        <taxon>Conexibacter</taxon>
    </lineage>
</organism>
<dbReference type="AlphaFoldDB" id="A0A840IAY0"/>
<evidence type="ECO:0000313" key="3">
    <source>
        <dbReference type="EMBL" id="MBB4661986.1"/>
    </source>
</evidence>
<feature type="transmembrane region" description="Helical" evidence="2">
    <location>
        <begin position="356"/>
        <end position="375"/>
    </location>
</feature>
<feature type="compositionally biased region" description="Low complexity" evidence="1">
    <location>
        <begin position="217"/>
        <end position="232"/>
    </location>
</feature>
<proteinExistence type="predicted"/>
<feature type="transmembrane region" description="Helical" evidence="2">
    <location>
        <begin position="59"/>
        <end position="83"/>
    </location>
</feature>
<gene>
    <name evidence="3" type="ORF">BDZ31_001559</name>
</gene>
<feature type="transmembrane region" description="Helical" evidence="2">
    <location>
        <begin position="275"/>
        <end position="295"/>
    </location>
</feature>
<feature type="transmembrane region" description="Helical" evidence="2">
    <location>
        <begin position="103"/>
        <end position="125"/>
    </location>
</feature>
<feature type="transmembrane region" description="Helical" evidence="2">
    <location>
        <begin position="427"/>
        <end position="445"/>
    </location>
</feature>
<sequence length="641" mass="66887">MFAAIDEPAGGAAIGEVILASSAALTLTVALLVLGLGHRAGRVKLLGRVSDFAERRTGLPGWVGFPAAIAAGSLLCAVVGMYWDIALHIDVGRDEGPLANPAHYFILIGLFGIFTAGFVAMVLPFGKPSRSAVRLGVEWYAPLGGLLVCSSAAFALLGFPLDDVWHRLFGQDVTLWGPTHLMLIGGASMTVLGLAVLLVEGQRAKEAAADGAGGPGASAPAGTGGTRAASGRRGAVDEPGWVGLTRRVALCGAFLLGLSTFQAEFDFGVPQFRFVFQPLLIMLAAGVGLVAVRVWAGRGAAIGAVLFFLLIRGLLALLVGPVIGETTPHFPLYVVPALIVEAIALKPGIVRRPFRFGLLTGIGIGTLGLAAEWGWTHLWMPIPWPSTLLPEAIVFGLPTALGAAFVGAWIGDRLALGAKDHDRRLDVAALAGSLAIFALIGVALYKPAVEDVRATVTLADVQGPPNREVEAVVRFDPVDAAEGSEWLTATAWQGDGFVVDRLERVADGVYRTTQPIPVHGNWKALVRMQRGNTLSGIPIFMPKDRAIPAPEVPAPASFTRTFEADHRILQREQKAAAGWLWAVAYTVVGLIALSLLALMAWALRRLSTAAEGTPPSTPSARATAAPTPSPPLSGAASGAGA</sequence>
<keyword evidence="2" id="KW-1133">Transmembrane helix</keyword>
<accession>A0A840IAY0</accession>
<feature type="region of interest" description="Disordered" evidence="1">
    <location>
        <begin position="208"/>
        <end position="232"/>
    </location>
</feature>
<dbReference type="Proteomes" id="UP000585272">
    <property type="component" value="Unassembled WGS sequence"/>
</dbReference>
<keyword evidence="2" id="KW-0812">Transmembrane</keyword>
<feature type="region of interest" description="Disordered" evidence="1">
    <location>
        <begin position="610"/>
        <end position="641"/>
    </location>
</feature>
<keyword evidence="2" id="KW-0472">Membrane</keyword>
<dbReference type="EMBL" id="JACHNU010000001">
    <property type="protein sequence ID" value="MBB4661986.1"/>
    <property type="molecule type" value="Genomic_DNA"/>
</dbReference>
<keyword evidence="4" id="KW-1185">Reference proteome</keyword>
<reference evidence="3 4" key="1">
    <citation type="submission" date="2020-08" db="EMBL/GenBank/DDBJ databases">
        <title>Genomic Encyclopedia of Archaeal and Bacterial Type Strains, Phase II (KMG-II): from individual species to whole genera.</title>
        <authorList>
            <person name="Goeker M."/>
        </authorList>
    </citation>
    <scope>NUCLEOTIDE SEQUENCE [LARGE SCALE GENOMIC DNA]</scope>
    <source>
        <strain evidence="3 4">DSM 23288</strain>
    </source>
</reference>
<protein>
    <submittedName>
        <fullName evidence="3">Uncharacterized protein</fullName>
    </submittedName>
</protein>
<evidence type="ECO:0000256" key="1">
    <source>
        <dbReference type="SAM" id="MobiDB-lite"/>
    </source>
</evidence>
<name>A0A840IAY0_9ACTN</name>
<feature type="transmembrane region" description="Helical" evidence="2">
    <location>
        <begin position="302"/>
        <end position="324"/>
    </location>
</feature>
<evidence type="ECO:0000313" key="4">
    <source>
        <dbReference type="Proteomes" id="UP000585272"/>
    </source>
</evidence>
<feature type="transmembrane region" description="Helical" evidence="2">
    <location>
        <begin position="137"/>
        <end position="159"/>
    </location>
</feature>
<evidence type="ECO:0000256" key="2">
    <source>
        <dbReference type="SAM" id="Phobius"/>
    </source>
</evidence>